<dbReference type="GO" id="GO:0016874">
    <property type="term" value="F:ligase activity"/>
    <property type="evidence" value="ECO:0007669"/>
    <property type="project" value="UniProtKB-KW"/>
</dbReference>
<reference evidence="2" key="1">
    <citation type="submission" date="2020-04" db="EMBL/GenBank/DDBJ databases">
        <authorList>
            <person name="Alioto T."/>
            <person name="Alioto T."/>
            <person name="Gomez Garrido J."/>
        </authorList>
    </citation>
    <scope>NUCLEOTIDE SEQUENCE</scope>
    <source>
        <strain evidence="2">A484AB</strain>
    </source>
</reference>
<dbReference type="SUPFAM" id="SSF46934">
    <property type="entry name" value="UBA-like"/>
    <property type="match status" value="1"/>
</dbReference>
<name>A0A7D9IK75_PARCT</name>
<dbReference type="Gene3D" id="1.10.8.10">
    <property type="entry name" value="DNA helicase RuvA subunit, C-terminal domain"/>
    <property type="match status" value="1"/>
</dbReference>
<dbReference type="InterPro" id="IPR009060">
    <property type="entry name" value="UBA-like_sf"/>
</dbReference>
<evidence type="ECO:0000313" key="3">
    <source>
        <dbReference type="Proteomes" id="UP001152795"/>
    </source>
</evidence>
<dbReference type="PROSITE" id="PS51140">
    <property type="entry name" value="CUE"/>
    <property type="match status" value="1"/>
</dbReference>
<accession>A0A7D9IK75</accession>
<dbReference type="AlphaFoldDB" id="A0A7D9IK75"/>
<evidence type="ECO:0000313" key="2">
    <source>
        <dbReference type="EMBL" id="CAB4007572.1"/>
    </source>
</evidence>
<evidence type="ECO:0000256" key="1">
    <source>
        <dbReference type="SAM" id="MobiDB-lite"/>
    </source>
</evidence>
<feature type="compositionally biased region" description="Polar residues" evidence="1">
    <location>
        <begin position="10"/>
        <end position="51"/>
    </location>
</feature>
<dbReference type="InterPro" id="IPR003892">
    <property type="entry name" value="CUE"/>
</dbReference>
<dbReference type="GO" id="GO:0043130">
    <property type="term" value="F:ubiquitin binding"/>
    <property type="evidence" value="ECO:0007669"/>
    <property type="project" value="InterPro"/>
</dbReference>
<feature type="region of interest" description="Disordered" evidence="1">
    <location>
        <begin position="1"/>
        <end position="92"/>
    </location>
</feature>
<dbReference type="EMBL" id="CACRXK020005838">
    <property type="protein sequence ID" value="CAB4007572.1"/>
    <property type="molecule type" value="Genomic_DNA"/>
</dbReference>
<dbReference type="CDD" id="cd14279">
    <property type="entry name" value="CUE"/>
    <property type="match status" value="1"/>
</dbReference>
<organism evidence="2 3">
    <name type="scientific">Paramuricea clavata</name>
    <name type="common">Red gorgonian</name>
    <name type="synonym">Violescent sea-whip</name>
    <dbReference type="NCBI Taxonomy" id="317549"/>
    <lineage>
        <taxon>Eukaryota</taxon>
        <taxon>Metazoa</taxon>
        <taxon>Cnidaria</taxon>
        <taxon>Anthozoa</taxon>
        <taxon>Octocorallia</taxon>
        <taxon>Malacalcyonacea</taxon>
        <taxon>Plexauridae</taxon>
        <taxon>Paramuricea</taxon>
    </lineage>
</organism>
<comment type="caution">
    <text evidence="2">The sequence shown here is derived from an EMBL/GenBank/DDBJ whole genome shotgun (WGS) entry which is preliminary data.</text>
</comment>
<sequence>MADGDENEGETYQNNLSSLLTSVETQPSTLRQYSISNRTNGNNRFLSDCNNSASQVGVSSSGGAKRDKDRRQNSILAPSAKRPRKSNSSQRSYKVKETWMHKFFCLADSGCSSVPSRAVEFQLQSAGLGRKKIIFEWKGNPFTFKAKLEEIFPRLLATVPFLRDISGLGQALAYVRPAQINLDITEDVSVVLDNENDSSYTEAPTVTCLNCNKQIPMTQIKQHTNMCSISEKSKIDCKNKKAIENLCEMFPNVDKQKVTTTVENCFGDVENAAIHLLEENSSDSSDDEILLNSTMFMSKTRANYLPSSTLTSSEAKSVKNDCEIQILDPQKALQKFREENKVPDDAPQRIFINRFEDDLENDLLGMYKNPAFRLQAEPRKVGLSNIGQGRVIIFEGSTDHKLPEVNNLMKQAGLYSNVGEMLAHFILHGGSPYYGLSRAVIHYWKVDDMERDLLPLSLDDIPDYELRTVLQEIQNGSITEDHRSTLLPYLLEVGLPPLTEANVEISIQGLLMYNVFERRRHILDDITHGLNQVSMISFLKRQPVVADLFFPRDIARVVKATDVENERSLVVHAGSEHEHLVGSFLTRYIFDLEDGCMKGNEFFVRAK</sequence>
<gene>
    <name evidence="2" type="ORF">PACLA_8A083183</name>
</gene>
<keyword evidence="2" id="KW-0436">Ligase</keyword>
<feature type="compositionally biased region" description="Low complexity" evidence="1">
    <location>
        <begin position="52"/>
        <end position="63"/>
    </location>
</feature>
<dbReference type="OrthoDB" id="5948939at2759"/>
<protein>
    <submittedName>
        <fullName evidence="2">E3 ubiquitin- ligase pub2</fullName>
    </submittedName>
</protein>
<proteinExistence type="predicted"/>
<dbReference type="Proteomes" id="UP001152795">
    <property type="component" value="Unassembled WGS sequence"/>
</dbReference>
<keyword evidence="3" id="KW-1185">Reference proteome</keyword>